<dbReference type="Pfam" id="PF01571">
    <property type="entry name" value="GCV_T"/>
    <property type="match status" value="1"/>
</dbReference>
<dbReference type="InterPro" id="IPR027266">
    <property type="entry name" value="TrmE/GcvT-like"/>
</dbReference>
<dbReference type="PANTHER" id="PTHR22602:SF0">
    <property type="entry name" value="TRANSFERASE CAF17, MITOCHONDRIAL-RELATED"/>
    <property type="match status" value="1"/>
</dbReference>
<evidence type="ECO:0000313" key="6">
    <source>
        <dbReference type="Proteomes" id="UP000524237"/>
    </source>
</evidence>
<evidence type="ECO:0000256" key="1">
    <source>
        <dbReference type="ARBA" id="ARBA00022946"/>
    </source>
</evidence>
<dbReference type="EMBL" id="JACGWU010000001">
    <property type="protein sequence ID" value="MBA8827970.1"/>
    <property type="molecule type" value="Genomic_DNA"/>
</dbReference>
<gene>
    <name evidence="5" type="ORF">FB555_000041</name>
</gene>
<accession>A0A7W3PN36</accession>
<evidence type="ECO:0000259" key="4">
    <source>
        <dbReference type="Pfam" id="PF08669"/>
    </source>
</evidence>
<dbReference type="Proteomes" id="UP000524237">
    <property type="component" value="Unassembled WGS sequence"/>
</dbReference>
<dbReference type="RefSeq" id="WP_343046357.1">
    <property type="nucleotide sequence ID" value="NZ_JACGWU010000001.1"/>
</dbReference>
<dbReference type="InterPro" id="IPR013977">
    <property type="entry name" value="GcvT_C"/>
</dbReference>
<organism evidence="5 6">
    <name type="scientific">Alpinimonas psychrophila</name>
    <dbReference type="NCBI Taxonomy" id="748908"/>
    <lineage>
        <taxon>Bacteria</taxon>
        <taxon>Bacillati</taxon>
        <taxon>Actinomycetota</taxon>
        <taxon>Actinomycetes</taxon>
        <taxon>Micrococcales</taxon>
        <taxon>Microbacteriaceae</taxon>
        <taxon>Alpinimonas</taxon>
    </lineage>
</organism>
<dbReference type="AlphaFoldDB" id="A0A7W3PN36"/>
<evidence type="ECO:0000256" key="2">
    <source>
        <dbReference type="PIRSR" id="PIRSR006487-1"/>
    </source>
</evidence>
<feature type="binding site" evidence="2">
    <location>
        <position position="192"/>
    </location>
    <ligand>
        <name>substrate</name>
    </ligand>
</feature>
<dbReference type="InterPro" id="IPR045179">
    <property type="entry name" value="YgfZ/GcvT"/>
</dbReference>
<dbReference type="PANTHER" id="PTHR22602">
    <property type="entry name" value="TRANSFERASE CAF17, MITOCHONDRIAL-RELATED"/>
    <property type="match status" value="1"/>
</dbReference>
<keyword evidence="1" id="KW-0809">Transit peptide</keyword>
<dbReference type="InterPro" id="IPR006222">
    <property type="entry name" value="GCVT_N"/>
</dbReference>
<evidence type="ECO:0000259" key="3">
    <source>
        <dbReference type="Pfam" id="PF01571"/>
    </source>
</evidence>
<dbReference type="InterPro" id="IPR029043">
    <property type="entry name" value="GcvT/YgfZ_C"/>
</dbReference>
<dbReference type="GO" id="GO:0016226">
    <property type="term" value="P:iron-sulfur cluster assembly"/>
    <property type="evidence" value="ECO:0007669"/>
    <property type="project" value="TreeGrafter"/>
</dbReference>
<dbReference type="Pfam" id="PF08669">
    <property type="entry name" value="GCV_T_C"/>
    <property type="match status" value="1"/>
</dbReference>
<reference evidence="5 6" key="1">
    <citation type="submission" date="2020-07" db="EMBL/GenBank/DDBJ databases">
        <title>Sequencing the genomes of 1000 actinobacteria strains.</title>
        <authorList>
            <person name="Klenk H.-P."/>
        </authorList>
    </citation>
    <scope>NUCLEOTIDE SEQUENCE [LARGE SCALE GENOMIC DNA]</scope>
    <source>
        <strain evidence="5 6">DSM 23737</strain>
    </source>
</reference>
<protein>
    <recommendedName>
        <fullName evidence="7">Aminomethyltransferase folate-binding domain-containing protein</fullName>
    </recommendedName>
</protein>
<proteinExistence type="predicted"/>
<dbReference type="SUPFAM" id="SSF101790">
    <property type="entry name" value="Aminomethyltransferase beta-barrel domain"/>
    <property type="match status" value="1"/>
</dbReference>
<sequence>MRSPLLGLPASVESIGLGVAASYGNPFTEQRDLLSGSAVVDLSHRGVVTVTGPDRLSWLDSLLSQDLRSLKPGDSTEALLLDPQGHIEHAMRIMDDGVTTWLLVDEDRSVSLVKWLDRMRFMKQVEVADASDAVATFGCFDSGSAFSALGAVALSPQGAALVWADPWNHVSAGGWQYADAAEHPAGEWNYREVLVARERMPELVLSMKGAETAPAGLIALDALRIAAWRPRIVTEGDATALPHETDWLRSAVHLNKGCYRGQETVAKVHNLGHPPRRLVFLTLDGSDAVLPEAGTPVFFGETEVGRITSSGRHFEEGAVALAIIKRSVAPDAELVVNVDAVEIAAAQIVIVPTDAGRVANVPRMPRLGKVTRPIA</sequence>
<feature type="domain" description="GCVT N-terminal" evidence="3">
    <location>
        <begin position="29"/>
        <end position="137"/>
    </location>
</feature>
<dbReference type="InterPro" id="IPR017703">
    <property type="entry name" value="YgfZ/GCV_T_CS"/>
</dbReference>
<dbReference type="Gene3D" id="3.30.1360.120">
    <property type="entry name" value="Probable tRNA modification gtpase trme, domain 1"/>
    <property type="match status" value="1"/>
</dbReference>
<comment type="caution">
    <text evidence="5">The sequence shown here is derived from an EMBL/GenBank/DDBJ whole genome shotgun (WGS) entry which is preliminary data.</text>
</comment>
<name>A0A7W3PN36_9MICO</name>
<dbReference type="SUPFAM" id="SSF103025">
    <property type="entry name" value="Folate-binding domain"/>
    <property type="match status" value="1"/>
</dbReference>
<keyword evidence="6" id="KW-1185">Reference proteome</keyword>
<evidence type="ECO:0000313" key="5">
    <source>
        <dbReference type="EMBL" id="MBA8827970.1"/>
    </source>
</evidence>
<evidence type="ECO:0008006" key="7">
    <source>
        <dbReference type="Google" id="ProtNLM"/>
    </source>
</evidence>
<dbReference type="NCBIfam" id="TIGR03317">
    <property type="entry name" value="ygfZ_signature"/>
    <property type="match status" value="1"/>
</dbReference>
<feature type="domain" description="Aminomethyltransferase C-terminal" evidence="4">
    <location>
        <begin position="276"/>
        <end position="345"/>
    </location>
</feature>
<dbReference type="PIRSF" id="PIRSF006487">
    <property type="entry name" value="GcvT"/>
    <property type="match status" value="1"/>
</dbReference>